<dbReference type="PROSITE" id="PS50294">
    <property type="entry name" value="WD_REPEATS_REGION"/>
    <property type="match status" value="4"/>
</dbReference>
<dbReference type="InterPro" id="IPR028599">
    <property type="entry name" value="WDR12/Ytm1"/>
</dbReference>
<organism evidence="9">
    <name type="scientific">Octopus bimaculoides</name>
    <name type="common">California two-spotted octopus</name>
    <dbReference type="NCBI Taxonomy" id="37653"/>
    <lineage>
        <taxon>Eukaryota</taxon>
        <taxon>Metazoa</taxon>
        <taxon>Spiralia</taxon>
        <taxon>Lophotrochozoa</taxon>
        <taxon>Mollusca</taxon>
        <taxon>Cephalopoda</taxon>
        <taxon>Coleoidea</taxon>
        <taxon>Octopodiformes</taxon>
        <taxon>Octopoda</taxon>
        <taxon>Incirrata</taxon>
        <taxon>Octopodidae</taxon>
        <taxon>Octopus</taxon>
    </lineage>
</organism>
<dbReference type="GO" id="GO:0030687">
    <property type="term" value="C:preribosome, large subunit precursor"/>
    <property type="evidence" value="ECO:0007669"/>
    <property type="project" value="UniProtKB-UniRule"/>
</dbReference>
<comment type="similarity">
    <text evidence="6">Belongs to the WD repeat WDR12/YTM1 family.</text>
</comment>
<dbReference type="EMBL" id="KQ429712">
    <property type="protein sequence ID" value="KOF65228.1"/>
    <property type="molecule type" value="Genomic_DNA"/>
</dbReference>
<sequence length="413" mass="46637">MSNTGSHVLVRLFTKQSQYSVPDAPFSVPSKITVKELNSLVNGLLKEALTDTPKLVDFDFLIKGEFLHTTLLEHLVQSNISTEDVIEVEYLERHPAPQPEDSLVHDDWVSCIHGGKQYILSGCYDNTIHIWNKEGVNLKTISGHTAPVLCVSWIKHDESPVCEFVTGSHDQTLLLWQWNPKTKEVKCNYVCRGHSASVDCVAVDHTKTRICSGSWDNMLKIWSTVKKKICGYKAELRVPLLTLAGHSEGISSLCWVDRNQICTASWDHTMKIWDLEKAECLTTMQGSKVFLDLAYSPLNQLIITGSADRHIRLWDHRTNEGAIVKNSFSSHRGWVSSVCWSPNSENHFISGSYDMLLKLWDVRSPKAPLYNMTGHEEKILAVDWSIPELMLSGGADKHMKIFHHTNAKEFIAS</sequence>
<dbReference type="InterPro" id="IPR001680">
    <property type="entry name" value="WD40_rpt"/>
</dbReference>
<dbReference type="InterPro" id="IPR012972">
    <property type="entry name" value="NLE"/>
</dbReference>
<evidence type="ECO:0000256" key="4">
    <source>
        <dbReference type="ARBA" id="ARBA00022737"/>
    </source>
</evidence>
<dbReference type="SMART" id="SM00320">
    <property type="entry name" value="WD40"/>
    <property type="match status" value="7"/>
</dbReference>
<dbReference type="PANTHER" id="PTHR19855">
    <property type="entry name" value="WD40 REPEAT PROTEIN 12, 37"/>
    <property type="match status" value="1"/>
</dbReference>
<dbReference type="GO" id="GO:0000466">
    <property type="term" value="P:maturation of 5.8S rRNA from tricistronic rRNA transcript (SSU-rRNA, 5.8S rRNA, LSU-rRNA)"/>
    <property type="evidence" value="ECO:0007669"/>
    <property type="project" value="UniProtKB-UniRule"/>
</dbReference>
<dbReference type="GO" id="GO:0005730">
    <property type="term" value="C:nucleolus"/>
    <property type="evidence" value="ECO:0007669"/>
    <property type="project" value="UniProtKB-SubCell"/>
</dbReference>
<evidence type="ECO:0000259" key="8">
    <source>
        <dbReference type="Pfam" id="PF08154"/>
    </source>
</evidence>
<evidence type="ECO:0000313" key="9">
    <source>
        <dbReference type="EMBL" id="KOF65228.1"/>
    </source>
</evidence>
<evidence type="ECO:0000256" key="5">
    <source>
        <dbReference type="ARBA" id="ARBA00023242"/>
    </source>
</evidence>
<dbReference type="SUPFAM" id="SSF50978">
    <property type="entry name" value="WD40 repeat-like"/>
    <property type="match status" value="1"/>
</dbReference>
<dbReference type="PRINTS" id="PR00320">
    <property type="entry name" value="GPROTEINBRPT"/>
</dbReference>
<evidence type="ECO:0000256" key="6">
    <source>
        <dbReference type="HAMAP-Rule" id="MF_03029"/>
    </source>
</evidence>
<keyword evidence="3 7" id="KW-0853">WD repeat</keyword>
<keyword evidence="5 6" id="KW-0539">Nucleus</keyword>
<feature type="repeat" description="WD" evidence="7">
    <location>
        <begin position="293"/>
        <end position="324"/>
    </location>
</feature>
<feature type="repeat" description="WD" evidence="7">
    <location>
        <begin position="328"/>
        <end position="370"/>
    </location>
</feature>
<dbReference type="InterPro" id="IPR019775">
    <property type="entry name" value="WD40_repeat_CS"/>
</dbReference>
<name>A0A0L8FKR7_OCTBM</name>
<gene>
    <name evidence="9" type="ORF">OCBIM_22016132mg</name>
</gene>
<dbReference type="InterPro" id="IPR020472">
    <property type="entry name" value="WD40_PAC1"/>
</dbReference>
<dbReference type="HAMAP" id="MF_03029">
    <property type="entry name" value="WDR12"/>
    <property type="match status" value="1"/>
</dbReference>
<dbReference type="GO" id="GO:0005654">
    <property type="term" value="C:nucleoplasm"/>
    <property type="evidence" value="ECO:0007669"/>
    <property type="project" value="UniProtKB-SubCell"/>
</dbReference>
<keyword evidence="2 6" id="KW-0698">rRNA processing</keyword>
<evidence type="ECO:0000256" key="3">
    <source>
        <dbReference type="ARBA" id="ARBA00022574"/>
    </source>
</evidence>
<dbReference type="EMBL" id="KQ429712">
    <property type="protein sequence ID" value="KOF65229.1"/>
    <property type="molecule type" value="Genomic_DNA"/>
</dbReference>
<dbReference type="GO" id="GO:0000463">
    <property type="term" value="P:maturation of LSU-rRNA from tricistronic rRNA transcript (SSU-rRNA, 5.8S rRNA, LSU-rRNA)"/>
    <property type="evidence" value="ECO:0007669"/>
    <property type="project" value="UniProtKB-UniRule"/>
</dbReference>
<dbReference type="InterPro" id="IPR036322">
    <property type="entry name" value="WD40_repeat_dom_sf"/>
</dbReference>
<dbReference type="CDD" id="cd00200">
    <property type="entry name" value="WD40"/>
    <property type="match status" value="1"/>
</dbReference>
<comment type="function">
    <text evidence="6">Required for maturation of ribosomal RNAs and formation of the large ribosomal subunit.</text>
</comment>
<dbReference type="STRING" id="37653.A0A0L8FKR7"/>
<dbReference type="OrthoDB" id="10251381at2759"/>
<protein>
    <recommendedName>
        <fullName evidence="6">Ribosome biogenesis protein WDR12 homolog</fullName>
    </recommendedName>
</protein>
<proteinExistence type="inferred from homology"/>
<dbReference type="PROSITE" id="PS50082">
    <property type="entry name" value="WD_REPEATS_2"/>
    <property type="match status" value="4"/>
</dbReference>
<feature type="repeat" description="WD" evidence="7">
    <location>
        <begin position="191"/>
        <end position="223"/>
    </location>
</feature>
<reference evidence="9" key="1">
    <citation type="submission" date="2015-07" db="EMBL/GenBank/DDBJ databases">
        <title>MeaNS - Measles Nucleotide Surveillance Program.</title>
        <authorList>
            <person name="Tran T."/>
            <person name="Druce J."/>
        </authorList>
    </citation>
    <scope>NUCLEOTIDE SEQUENCE</scope>
    <source>
        <strain evidence="9">UCB-OBI-ISO-001</strain>
        <tissue evidence="9">Gonad</tissue>
    </source>
</reference>
<dbReference type="PANTHER" id="PTHR19855:SF11">
    <property type="entry name" value="RIBOSOME BIOGENESIS PROTEIN WDR12"/>
    <property type="match status" value="1"/>
</dbReference>
<keyword evidence="1 6" id="KW-0690">Ribosome biogenesis</keyword>
<dbReference type="Pfam" id="PF00400">
    <property type="entry name" value="WD40"/>
    <property type="match status" value="7"/>
</dbReference>
<evidence type="ECO:0000256" key="2">
    <source>
        <dbReference type="ARBA" id="ARBA00022552"/>
    </source>
</evidence>
<dbReference type="InterPro" id="IPR015943">
    <property type="entry name" value="WD40/YVTN_repeat-like_dom_sf"/>
</dbReference>
<feature type="repeat" description="WD" evidence="7">
    <location>
        <begin position="243"/>
        <end position="283"/>
    </location>
</feature>
<keyword evidence="4" id="KW-0677">Repeat</keyword>
<dbReference type="Pfam" id="PF08154">
    <property type="entry name" value="NLE"/>
    <property type="match status" value="1"/>
</dbReference>
<dbReference type="GO" id="GO:0043021">
    <property type="term" value="F:ribonucleoprotein complex binding"/>
    <property type="evidence" value="ECO:0007669"/>
    <property type="project" value="UniProtKB-UniRule"/>
</dbReference>
<evidence type="ECO:0000256" key="1">
    <source>
        <dbReference type="ARBA" id="ARBA00022517"/>
    </source>
</evidence>
<dbReference type="Gene3D" id="2.130.10.10">
    <property type="entry name" value="YVTN repeat-like/Quinoprotein amine dehydrogenase"/>
    <property type="match status" value="3"/>
</dbReference>
<dbReference type="AlphaFoldDB" id="A0A0L8FKR7"/>
<dbReference type="FunFam" id="2.130.10.10:FF:001898">
    <property type="entry name" value="Ribosome biogenesis protein WDR12 homolog"/>
    <property type="match status" value="1"/>
</dbReference>
<comment type="subcellular location">
    <subcellularLocation>
        <location evidence="6">Nucleus</location>
        <location evidence="6">Nucleolus</location>
    </subcellularLocation>
    <subcellularLocation>
        <location evidence="6">Nucleus</location>
        <location evidence="6">Nucleoplasm</location>
    </subcellularLocation>
</comment>
<dbReference type="PROSITE" id="PS00678">
    <property type="entry name" value="WD_REPEATS_1"/>
    <property type="match status" value="1"/>
</dbReference>
<accession>A0A0L8FKR7</accession>
<feature type="domain" description="NLE" evidence="8">
    <location>
        <begin position="8"/>
        <end position="75"/>
    </location>
</feature>
<evidence type="ECO:0000256" key="7">
    <source>
        <dbReference type="PROSITE-ProRule" id="PRU00221"/>
    </source>
</evidence>